<name>A0A4D9D9G2_9STRA</name>
<protein>
    <submittedName>
        <fullName evidence="1">Uncharacterized protein</fullName>
    </submittedName>
</protein>
<dbReference type="OrthoDB" id="10656052at2759"/>
<comment type="caution">
    <text evidence="1">The sequence shown here is derived from an EMBL/GenBank/DDBJ whole genome shotgun (WGS) entry which is preliminary data.</text>
</comment>
<accession>A0A4D9D9G2</accession>
<evidence type="ECO:0000313" key="2">
    <source>
        <dbReference type="Proteomes" id="UP000355283"/>
    </source>
</evidence>
<proteinExistence type="predicted"/>
<gene>
    <name evidence="1" type="ORF">NSK_000592</name>
</gene>
<sequence length="113" mass="13029">MEALKEKAELAELNAKKQRKIALKALRARRLAEKQTVMINQDKERVESALRDSVEAHERLSRKFQHAVSTKLKVESQLRKARKIENVVDQAGKGNEQIYRQSDYIVSNPICTQ</sequence>
<reference evidence="1 2" key="1">
    <citation type="submission" date="2019-01" db="EMBL/GenBank/DDBJ databases">
        <title>Nuclear Genome Assembly of the Microalgal Biofuel strain Nannochloropsis salina CCMP1776.</title>
        <authorList>
            <person name="Hovde B."/>
        </authorList>
    </citation>
    <scope>NUCLEOTIDE SEQUENCE [LARGE SCALE GENOMIC DNA]</scope>
    <source>
        <strain evidence="1 2">CCMP1776</strain>
    </source>
</reference>
<dbReference type="Proteomes" id="UP000355283">
    <property type="component" value="Unassembled WGS sequence"/>
</dbReference>
<organism evidence="1 2">
    <name type="scientific">Nannochloropsis salina CCMP1776</name>
    <dbReference type="NCBI Taxonomy" id="1027361"/>
    <lineage>
        <taxon>Eukaryota</taxon>
        <taxon>Sar</taxon>
        <taxon>Stramenopiles</taxon>
        <taxon>Ochrophyta</taxon>
        <taxon>Eustigmatophyceae</taxon>
        <taxon>Eustigmatales</taxon>
        <taxon>Monodopsidaceae</taxon>
        <taxon>Microchloropsis</taxon>
        <taxon>Microchloropsis salina</taxon>
    </lineage>
</organism>
<evidence type="ECO:0000313" key="1">
    <source>
        <dbReference type="EMBL" id="TFJ88242.1"/>
    </source>
</evidence>
<keyword evidence="2" id="KW-1185">Reference proteome</keyword>
<dbReference type="AlphaFoldDB" id="A0A4D9D9G2"/>
<dbReference type="EMBL" id="SDOX01000002">
    <property type="protein sequence ID" value="TFJ88242.1"/>
    <property type="molecule type" value="Genomic_DNA"/>
</dbReference>